<accession>A0A8S1MKB1</accession>
<evidence type="ECO:0000313" key="2">
    <source>
        <dbReference type="Proteomes" id="UP000692954"/>
    </source>
</evidence>
<protein>
    <submittedName>
        <fullName evidence="1">Uncharacterized protein</fullName>
    </submittedName>
</protein>
<proteinExistence type="predicted"/>
<name>A0A8S1MKB1_9CILI</name>
<comment type="caution">
    <text evidence="1">The sequence shown here is derived from an EMBL/GenBank/DDBJ whole genome shotgun (WGS) entry which is preliminary data.</text>
</comment>
<evidence type="ECO:0000313" key="1">
    <source>
        <dbReference type="EMBL" id="CAD8081227.1"/>
    </source>
</evidence>
<gene>
    <name evidence="1" type="ORF">PSON_ATCC_30995.1.T0410296</name>
</gene>
<dbReference type="AlphaFoldDB" id="A0A8S1MKB1"/>
<sequence length="204" mass="24481">MINNKLQITCWLTLFSQQDQQLTVVQEQVAQFASQLDQHMCINQFKYIPLLQDRQQFVKTQHVAQLESQKFQHEFVSIFKYFPPLQVKQCVVVVQQVAQFKSQVVEQILFDKFKQYPVLQVRQFKQFESQVDQHQLFDKFKYCPLVHDKQQIVDHMLVDTILQSDLDNFQHSKINNLQLSKSKLHNLRHNLFNKHLLKDLNIFH</sequence>
<organism evidence="1 2">
    <name type="scientific">Paramecium sonneborni</name>
    <dbReference type="NCBI Taxonomy" id="65129"/>
    <lineage>
        <taxon>Eukaryota</taxon>
        <taxon>Sar</taxon>
        <taxon>Alveolata</taxon>
        <taxon>Ciliophora</taxon>
        <taxon>Intramacronucleata</taxon>
        <taxon>Oligohymenophorea</taxon>
        <taxon>Peniculida</taxon>
        <taxon>Parameciidae</taxon>
        <taxon>Paramecium</taxon>
    </lineage>
</organism>
<reference evidence="1" key="1">
    <citation type="submission" date="2021-01" db="EMBL/GenBank/DDBJ databases">
        <authorList>
            <consortium name="Genoscope - CEA"/>
            <person name="William W."/>
        </authorList>
    </citation>
    <scope>NUCLEOTIDE SEQUENCE</scope>
</reference>
<dbReference type="Proteomes" id="UP000692954">
    <property type="component" value="Unassembled WGS sequence"/>
</dbReference>
<keyword evidence="2" id="KW-1185">Reference proteome</keyword>
<dbReference type="EMBL" id="CAJJDN010000041">
    <property type="protein sequence ID" value="CAD8081227.1"/>
    <property type="molecule type" value="Genomic_DNA"/>
</dbReference>